<dbReference type="AlphaFoldDB" id="B8HIJ4"/>
<gene>
    <name evidence="2" type="ordered locus">Achl_4290</name>
</gene>
<name>B8HIJ4_PSECP</name>
<dbReference type="Proteomes" id="UP000002505">
    <property type="component" value="Plasmid pACHL01"/>
</dbReference>
<accession>B8HIJ4</accession>
<keyword evidence="1" id="KW-0812">Transmembrane</keyword>
<geneLocation type="plasmid" evidence="2 3">
    <name>pACHL01</name>
</geneLocation>
<evidence type="ECO:0000313" key="2">
    <source>
        <dbReference type="EMBL" id="ACL42241.1"/>
    </source>
</evidence>
<organism evidence="2 3">
    <name type="scientific">Pseudarthrobacter chlorophenolicus (strain ATCC 700700 / DSM 12829 / CIP 107037 / JCM 12360 / KCTC 9906 / NCIMB 13794 / A6)</name>
    <name type="common">Arthrobacter chlorophenolicus</name>
    <dbReference type="NCBI Taxonomy" id="452863"/>
    <lineage>
        <taxon>Bacteria</taxon>
        <taxon>Bacillati</taxon>
        <taxon>Actinomycetota</taxon>
        <taxon>Actinomycetes</taxon>
        <taxon>Micrococcales</taxon>
        <taxon>Micrococcaceae</taxon>
        <taxon>Pseudarthrobacter</taxon>
    </lineage>
</organism>
<dbReference type="RefSeq" id="WP_012623258.1">
    <property type="nucleotide sequence ID" value="NC_011879.1"/>
</dbReference>
<reference evidence="2" key="1">
    <citation type="submission" date="2009-01" db="EMBL/GenBank/DDBJ databases">
        <title>Complete sequence of plasmid1 of Arthrobacter chlorophenolicus A6.</title>
        <authorList>
            <consortium name="US DOE Joint Genome Institute"/>
            <person name="Lucas S."/>
            <person name="Copeland A."/>
            <person name="Lapidus A."/>
            <person name="Glavina del Rio T."/>
            <person name="Tice H."/>
            <person name="Bruce D."/>
            <person name="Goodwin L."/>
            <person name="Pitluck S."/>
            <person name="Goltsman E."/>
            <person name="Clum A."/>
            <person name="Larimer F."/>
            <person name="Land M."/>
            <person name="Hauser L."/>
            <person name="Kyrpides N."/>
            <person name="Mikhailova N."/>
            <person name="Jansson J."/>
            <person name="Richardson P."/>
        </authorList>
    </citation>
    <scope>NUCLEOTIDE SEQUENCE [LARGE SCALE GENOMIC DNA]</scope>
    <source>
        <strain evidence="2">A6</strain>
        <plasmid evidence="2">pACHL01</plasmid>
    </source>
</reference>
<keyword evidence="2" id="KW-0614">Plasmid</keyword>
<evidence type="ECO:0000313" key="3">
    <source>
        <dbReference type="Proteomes" id="UP000002505"/>
    </source>
</evidence>
<feature type="transmembrane region" description="Helical" evidence="1">
    <location>
        <begin position="12"/>
        <end position="33"/>
    </location>
</feature>
<feature type="transmembrane region" description="Helical" evidence="1">
    <location>
        <begin position="45"/>
        <end position="67"/>
    </location>
</feature>
<protein>
    <submittedName>
        <fullName evidence="2">Uncharacterized protein</fullName>
    </submittedName>
</protein>
<dbReference type="HOGENOM" id="CLU_2582070_0_0_11"/>
<keyword evidence="1" id="KW-1133">Transmembrane helix</keyword>
<sequence length="80" mass="8168">MTHTSRRGPALLKIWTWVIAAMMCTASALGFAASAAGAADGDKNVIAALLASSVLFIVLGLTLAVAVKSRHSKGSRGRGD</sequence>
<dbReference type="EMBL" id="CP001342">
    <property type="protein sequence ID" value="ACL42241.1"/>
    <property type="molecule type" value="Genomic_DNA"/>
</dbReference>
<evidence type="ECO:0000256" key="1">
    <source>
        <dbReference type="SAM" id="Phobius"/>
    </source>
</evidence>
<dbReference type="KEGG" id="ach:Achl_4290"/>
<keyword evidence="3" id="KW-1185">Reference proteome</keyword>
<proteinExistence type="predicted"/>
<keyword evidence="1" id="KW-0472">Membrane</keyword>